<accession>A0ABP7J128</accession>
<keyword evidence="4" id="KW-1185">Reference proteome</keyword>
<organism evidence="3 4">
    <name type="scientific">Nocardioides panacisoli</name>
    <dbReference type="NCBI Taxonomy" id="627624"/>
    <lineage>
        <taxon>Bacteria</taxon>
        <taxon>Bacillati</taxon>
        <taxon>Actinomycetota</taxon>
        <taxon>Actinomycetes</taxon>
        <taxon>Propionibacteriales</taxon>
        <taxon>Nocardioidaceae</taxon>
        <taxon>Nocardioides</taxon>
    </lineage>
</organism>
<keyword evidence="3" id="KW-0413">Isomerase</keyword>
<dbReference type="GO" id="GO:0016853">
    <property type="term" value="F:isomerase activity"/>
    <property type="evidence" value="ECO:0007669"/>
    <property type="project" value="UniProtKB-KW"/>
</dbReference>
<dbReference type="Gene3D" id="1.20.120.450">
    <property type="entry name" value="dinb family like domain"/>
    <property type="match status" value="1"/>
</dbReference>
<gene>
    <name evidence="3" type="ORF">GCM10022242_36520</name>
</gene>
<dbReference type="Pfam" id="PF11716">
    <property type="entry name" value="MDMPI_N"/>
    <property type="match status" value="1"/>
</dbReference>
<evidence type="ECO:0000259" key="2">
    <source>
        <dbReference type="Pfam" id="PF11716"/>
    </source>
</evidence>
<protein>
    <submittedName>
        <fullName evidence="3">Maleylpyruvate isomerase family mycothiol-dependent enzyme</fullName>
    </submittedName>
</protein>
<name>A0ABP7J128_9ACTN</name>
<dbReference type="InterPro" id="IPR024344">
    <property type="entry name" value="MDMPI_metal-binding"/>
</dbReference>
<comment type="caution">
    <text evidence="3">The sequence shown here is derived from an EMBL/GenBank/DDBJ whole genome shotgun (WGS) entry which is preliminary data.</text>
</comment>
<dbReference type="InterPro" id="IPR017517">
    <property type="entry name" value="Maleyloyr_isom"/>
</dbReference>
<evidence type="ECO:0000313" key="3">
    <source>
        <dbReference type="EMBL" id="GAA3832007.1"/>
    </source>
</evidence>
<reference evidence="4" key="1">
    <citation type="journal article" date="2019" name="Int. J. Syst. Evol. Microbiol.">
        <title>The Global Catalogue of Microorganisms (GCM) 10K type strain sequencing project: providing services to taxonomists for standard genome sequencing and annotation.</title>
        <authorList>
            <consortium name="The Broad Institute Genomics Platform"/>
            <consortium name="The Broad Institute Genome Sequencing Center for Infectious Disease"/>
            <person name="Wu L."/>
            <person name="Ma J."/>
        </authorList>
    </citation>
    <scope>NUCLEOTIDE SEQUENCE [LARGE SCALE GENOMIC DNA]</scope>
    <source>
        <strain evidence="4">JCM 16953</strain>
    </source>
</reference>
<feature type="domain" description="Mycothiol-dependent maleylpyruvate isomerase metal-binding" evidence="2">
    <location>
        <begin position="6"/>
        <end position="143"/>
    </location>
</feature>
<dbReference type="Proteomes" id="UP001501821">
    <property type="component" value="Unassembled WGS sequence"/>
</dbReference>
<sequence>MTSAIDAATARLLETADRLPDPDWSAPSLCTGWSRAHVLGHVALNAEGFGGAVLALADGRPATAYRSAEGRTADIEALALEPPEAIRERLRTSAALFADALARLADLEPGATFERTPGGTVIPAAAVPGLRLREVEIHHADLETGYTHGDWPAETVLELLDNDAPRYVSGPGFVAQASDLGREWAFGSPAPGAVTVTGPASALAWWATGRDPGDVLSCSEGELPRMEGR</sequence>
<dbReference type="RefSeq" id="WP_344778165.1">
    <property type="nucleotide sequence ID" value="NZ_BAABAH010000017.1"/>
</dbReference>
<proteinExistence type="predicted"/>
<dbReference type="InterPro" id="IPR036527">
    <property type="entry name" value="SCP2_sterol-bd_dom_sf"/>
</dbReference>
<dbReference type="SUPFAM" id="SSF55718">
    <property type="entry name" value="SCP-like"/>
    <property type="match status" value="1"/>
</dbReference>
<dbReference type="InterPro" id="IPR010872">
    <property type="entry name" value="MDMPI_C-term_domain"/>
</dbReference>
<evidence type="ECO:0000259" key="1">
    <source>
        <dbReference type="Pfam" id="PF07398"/>
    </source>
</evidence>
<dbReference type="Pfam" id="PF07398">
    <property type="entry name" value="MDMPI_C"/>
    <property type="match status" value="1"/>
</dbReference>
<dbReference type="NCBIfam" id="TIGR03083">
    <property type="entry name" value="maleylpyruvate isomerase family mycothiol-dependent enzyme"/>
    <property type="match status" value="1"/>
</dbReference>
<feature type="domain" description="MDMPI C-terminal" evidence="1">
    <location>
        <begin position="150"/>
        <end position="223"/>
    </location>
</feature>
<dbReference type="SUPFAM" id="SSF109854">
    <property type="entry name" value="DinB/YfiT-like putative metalloenzymes"/>
    <property type="match status" value="1"/>
</dbReference>
<dbReference type="EMBL" id="BAABAH010000017">
    <property type="protein sequence ID" value="GAA3832007.1"/>
    <property type="molecule type" value="Genomic_DNA"/>
</dbReference>
<evidence type="ECO:0000313" key="4">
    <source>
        <dbReference type="Proteomes" id="UP001501821"/>
    </source>
</evidence>
<dbReference type="InterPro" id="IPR034660">
    <property type="entry name" value="DinB/YfiT-like"/>
</dbReference>